<feature type="region of interest" description="Disordered" evidence="1">
    <location>
        <begin position="149"/>
        <end position="195"/>
    </location>
</feature>
<proteinExistence type="predicted"/>
<organism evidence="2 3">
    <name type="scientific">Zasmidium cellare ATCC 36951</name>
    <dbReference type="NCBI Taxonomy" id="1080233"/>
    <lineage>
        <taxon>Eukaryota</taxon>
        <taxon>Fungi</taxon>
        <taxon>Dikarya</taxon>
        <taxon>Ascomycota</taxon>
        <taxon>Pezizomycotina</taxon>
        <taxon>Dothideomycetes</taxon>
        <taxon>Dothideomycetidae</taxon>
        <taxon>Mycosphaerellales</taxon>
        <taxon>Mycosphaerellaceae</taxon>
        <taxon>Zasmidium</taxon>
    </lineage>
</organism>
<reference evidence="2" key="1">
    <citation type="journal article" date="2020" name="Stud. Mycol.">
        <title>101 Dothideomycetes genomes: a test case for predicting lifestyles and emergence of pathogens.</title>
        <authorList>
            <person name="Haridas S."/>
            <person name="Albert R."/>
            <person name="Binder M."/>
            <person name="Bloem J."/>
            <person name="Labutti K."/>
            <person name="Salamov A."/>
            <person name="Andreopoulos B."/>
            <person name="Baker S."/>
            <person name="Barry K."/>
            <person name="Bills G."/>
            <person name="Bluhm B."/>
            <person name="Cannon C."/>
            <person name="Castanera R."/>
            <person name="Culley D."/>
            <person name="Daum C."/>
            <person name="Ezra D."/>
            <person name="Gonzalez J."/>
            <person name="Henrissat B."/>
            <person name="Kuo A."/>
            <person name="Liang C."/>
            <person name="Lipzen A."/>
            <person name="Lutzoni F."/>
            <person name="Magnuson J."/>
            <person name="Mondo S."/>
            <person name="Nolan M."/>
            <person name="Ohm R."/>
            <person name="Pangilinan J."/>
            <person name="Park H.-J."/>
            <person name="Ramirez L."/>
            <person name="Alfaro M."/>
            <person name="Sun H."/>
            <person name="Tritt A."/>
            <person name="Yoshinaga Y."/>
            <person name="Zwiers L.-H."/>
            <person name="Turgeon B."/>
            <person name="Goodwin S."/>
            <person name="Spatafora J."/>
            <person name="Crous P."/>
            <person name="Grigoriev I."/>
        </authorList>
    </citation>
    <scope>NUCLEOTIDE SEQUENCE</scope>
    <source>
        <strain evidence="2">ATCC 36951</strain>
    </source>
</reference>
<feature type="compositionally biased region" description="Polar residues" evidence="1">
    <location>
        <begin position="266"/>
        <end position="277"/>
    </location>
</feature>
<evidence type="ECO:0000256" key="1">
    <source>
        <dbReference type="SAM" id="MobiDB-lite"/>
    </source>
</evidence>
<protein>
    <submittedName>
        <fullName evidence="2">Uncharacterized protein</fullName>
    </submittedName>
</protein>
<feature type="region of interest" description="Disordered" evidence="1">
    <location>
        <begin position="245"/>
        <end position="287"/>
    </location>
</feature>
<feature type="compositionally biased region" description="Low complexity" evidence="1">
    <location>
        <begin position="168"/>
        <end position="177"/>
    </location>
</feature>
<dbReference type="EMBL" id="ML993628">
    <property type="protein sequence ID" value="KAF2160208.1"/>
    <property type="molecule type" value="Genomic_DNA"/>
</dbReference>
<dbReference type="RefSeq" id="XP_033661097.1">
    <property type="nucleotide sequence ID" value="XM_033814371.1"/>
</dbReference>
<evidence type="ECO:0000313" key="3">
    <source>
        <dbReference type="Proteomes" id="UP000799537"/>
    </source>
</evidence>
<feature type="compositionally biased region" description="Basic residues" evidence="1">
    <location>
        <begin position="178"/>
        <end position="191"/>
    </location>
</feature>
<dbReference type="Proteomes" id="UP000799537">
    <property type="component" value="Unassembled WGS sequence"/>
</dbReference>
<gene>
    <name evidence="2" type="ORF">M409DRAFT_60128</name>
</gene>
<dbReference type="OrthoDB" id="3918221at2759"/>
<evidence type="ECO:0000313" key="2">
    <source>
        <dbReference type="EMBL" id="KAF2160208.1"/>
    </source>
</evidence>
<accession>A0A6A6C1Q9</accession>
<sequence>MGTKRKRSKQKTHQLNQVWPDGVVDELLSFLNSQVALLEIGTESLKQVELESLDQDVARHLNHRSDDGEQTLEQCHNYSPKQIRRKLSRLFHARRRSETDSDNWTVIYTKGFACLDWADDSERLIRMARRAKEIKHKWKWDFLHSPRRTRAGSRSRSVAPDAREKSVDVASASTSVAKHTRASRPPQKHPLRQSIEAKDRQEVKLSAFCKDLPTWLTSQVSDTESARTENDENVADPTVNMIRERDSSRNIAQVQLPPIRKRRLRSQQLADSETEAPNTPLGKSCPSKSRIRKCVAESGQSPATLHLEDRLQAVQQELRAVRRDSGREIKFWKDEYRKAQTDRTGLRKANVALVAGINATRSLEGGKVSGHDIVEREALLDDLLLERDSRADIVKMKNTMDMAPAQETEVNVSTLMKSMRIRLQAVLEDAEFSSIDELPELPEDHRLRFLVEQAFGVEPDSQEAMQVLKRWCGSPGLRQHALLALCGAAIARWVFQQPQADLLFDRYQSIRTRGSTNRYREAIQIVAHNDPPLARAVDLTVHKTVAAEASFERFKKMKGERLACRLQDTLAPLCQLDRKAADGSDSDSELGKYTAGHLSGVFHSAIDVHCRLILTGRQYECVWFECSTPFDRESMTTISVGKGVTRASESTIRLTLFPGISQITATKIGVDFGGFTERRHKAHEEALFKYLRIAGTREQADNSVPLGCVLNSHPGLSWVAGVSIRKRKPRSCAESLETGRSTLTLRLPWTSGKPDACHTNIYSSKFWRSKQLPSPDILKIRTQTRSGVSRRSCLSEGCKQTLFGAKERGTMRLVGSITLRASCSRALAASNSSAKYVTNFYGCQTLLLTRGMPSHLSGSPRNTEHGGSVTAAWLEGRLAYGEFAAYEHALASDADRVRPGSPSIFSNKSDEQVMHDVTGTEKVTLDQKYKRPDRVYGLSRTGSFDLFGDRLGKYSPFFGKHTIFPFMVVEAKSDKSEDGFHVIEQQTALSIRTCLKIQTSLEIESNRNLDPLVWFFGFRGDVWRLYIALPVNDRTKIIDCWHGRMSSADEALQLLLIVDWICFWAKDVHRKGILKCLSGLEAREITPASTVFSSQGDLNDRIPPTRSTSLVFRSSRPPISRLENDEQHVGDGALVNANVSQSELMQRGLGESQSRLQGGDDAFSAVRNAREVVNEWNHFALPEDEESMLECLAAICIRGNVQETAKLLWETLTDNSHTVKMSLRKHEVTESASEEPMAVFLACQSRLSELSWQVKCTYWCVTSTQAAAHILAAVADITGAEVFSLNFWSAHDCDCLGSAIAGFQRLGGRAIAAAAISQDIFCIHTTHSGANTGHSEWLKSDRQILQPRVAMLWVLFGQIGNMQQKEMPAIAVPRSGEGYLPPSRLFETDSLNGVPGVILKKPESWRGTCPVWCYLSFELGGHDSVGQQIALALQQRAIYAASGLSSEDERSIEQWALSTMDIMQSIDASGLEA</sequence>
<name>A0A6A6C1Q9_ZASCE</name>
<keyword evidence="3" id="KW-1185">Reference proteome</keyword>
<dbReference type="GeneID" id="54567643"/>